<evidence type="ECO:0000256" key="1">
    <source>
        <dbReference type="ARBA" id="ARBA00004772"/>
    </source>
</evidence>
<comment type="pathway">
    <text evidence="1 9">Porphyrin-containing compound metabolism; protoporphyrin-IX biosynthesis; coproporphyrinogen-III from 5-aminolevulinate: step 3/4.</text>
</comment>
<dbReference type="InterPro" id="IPR036108">
    <property type="entry name" value="4pyrrol_syn_uPrphyn_synt_sf"/>
</dbReference>
<evidence type="ECO:0000256" key="5">
    <source>
        <dbReference type="ARBA" id="ARBA00023244"/>
    </source>
</evidence>
<dbReference type="Gene3D" id="3.40.50.10090">
    <property type="match status" value="2"/>
</dbReference>
<dbReference type="PANTHER" id="PTHR38042">
    <property type="entry name" value="UROPORPHYRINOGEN-III SYNTHASE, CHLOROPLASTIC"/>
    <property type="match status" value="1"/>
</dbReference>
<dbReference type="Proteomes" id="UP000182840">
    <property type="component" value="Chromosome"/>
</dbReference>
<dbReference type="AlphaFoldDB" id="A0A1L3SL13"/>
<comment type="catalytic activity">
    <reaction evidence="8 9">
        <text>hydroxymethylbilane = uroporphyrinogen III + H2O</text>
        <dbReference type="Rhea" id="RHEA:18965"/>
        <dbReference type="ChEBI" id="CHEBI:15377"/>
        <dbReference type="ChEBI" id="CHEBI:57308"/>
        <dbReference type="ChEBI" id="CHEBI:57845"/>
        <dbReference type="EC" id="4.2.1.75"/>
    </reaction>
</comment>
<dbReference type="InterPro" id="IPR039793">
    <property type="entry name" value="UROS/Hem4"/>
</dbReference>
<dbReference type="OrthoDB" id="7163809at2"/>
<evidence type="ECO:0000256" key="2">
    <source>
        <dbReference type="ARBA" id="ARBA00008133"/>
    </source>
</evidence>
<dbReference type="EC" id="4.2.1.75" evidence="3 9"/>
<dbReference type="STRING" id="1670800.BSQ44_00840"/>
<keyword evidence="4 9" id="KW-0456">Lyase</keyword>
<name>A0A1L3SL13_9HYPH</name>
<accession>A0A1L3SL13</accession>
<evidence type="ECO:0000256" key="8">
    <source>
        <dbReference type="ARBA" id="ARBA00048617"/>
    </source>
</evidence>
<dbReference type="GO" id="GO:0006780">
    <property type="term" value="P:uroporphyrinogen III biosynthetic process"/>
    <property type="evidence" value="ECO:0007669"/>
    <property type="project" value="UniProtKB-UniRule"/>
</dbReference>
<dbReference type="EMBL" id="CP018171">
    <property type="protein sequence ID" value="APH70086.1"/>
    <property type="molecule type" value="Genomic_DNA"/>
</dbReference>
<gene>
    <name evidence="11" type="ORF">BSQ44_00840</name>
</gene>
<dbReference type="Pfam" id="PF02602">
    <property type="entry name" value="HEM4"/>
    <property type="match status" value="1"/>
</dbReference>
<evidence type="ECO:0000256" key="6">
    <source>
        <dbReference type="ARBA" id="ARBA00037589"/>
    </source>
</evidence>
<evidence type="ECO:0000313" key="12">
    <source>
        <dbReference type="Proteomes" id="UP000182840"/>
    </source>
</evidence>
<dbReference type="InterPro" id="IPR003754">
    <property type="entry name" value="4pyrrol_synth_uPrphyn_synth"/>
</dbReference>
<dbReference type="SUPFAM" id="SSF69618">
    <property type="entry name" value="HemD-like"/>
    <property type="match status" value="1"/>
</dbReference>
<evidence type="ECO:0000256" key="3">
    <source>
        <dbReference type="ARBA" id="ARBA00013109"/>
    </source>
</evidence>
<keyword evidence="12" id="KW-1185">Reference proteome</keyword>
<dbReference type="UniPathway" id="UPA00251">
    <property type="reaction ID" value="UER00320"/>
</dbReference>
<evidence type="ECO:0000313" key="11">
    <source>
        <dbReference type="EMBL" id="APH70086.1"/>
    </source>
</evidence>
<protein>
    <recommendedName>
        <fullName evidence="7 9">Uroporphyrinogen-III synthase</fullName>
        <ecNumber evidence="3 9">4.2.1.75</ecNumber>
    </recommendedName>
</protein>
<dbReference type="KEGG" id="meso:BSQ44_00840"/>
<proteinExistence type="inferred from homology"/>
<comment type="similarity">
    <text evidence="2 9">Belongs to the uroporphyrinogen-III synthase family.</text>
</comment>
<sequence length="235" mass="25015">MARVLVTRPEPGASATAKRLRALGHEAIVLPLSEIRPLDPDLPEPAAIDAVAATSANALRHLNPERAGSLLEKPCFTVGGRTGDAAQRAGFSDVRSSDADAAALARLVAAELPQQSRVLYLCGRVRRPEFEAGLDTAGIRCLPVEIYDTTFTQPDAALQSLAAAPPDIVLVYSVKTAEVLRDMMSPPEPASALANARFFCLSEAVARALGTLVEGRTYWNKEPDEQALFALLSEA</sequence>
<keyword evidence="5 9" id="KW-0627">Porphyrin biosynthesis</keyword>
<dbReference type="GO" id="GO:0006782">
    <property type="term" value="P:protoporphyrinogen IX biosynthetic process"/>
    <property type="evidence" value="ECO:0007669"/>
    <property type="project" value="UniProtKB-UniRule"/>
</dbReference>
<evidence type="ECO:0000256" key="4">
    <source>
        <dbReference type="ARBA" id="ARBA00023239"/>
    </source>
</evidence>
<dbReference type="RefSeq" id="WP_072601499.1">
    <property type="nucleotide sequence ID" value="NZ_CP018171.1"/>
</dbReference>
<comment type="function">
    <text evidence="6 9">Catalyzes cyclization of the linear tetrapyrrole, hydroxymethylbilane, to the macrocyclic uroporphyrinogen III.</text>
</comment>
<evidence type="ECO:0000259" key="10">
    <source>
        <dbReference type="Pfam" id="PF02602"/>
    </source>
</evidence>
<organism evidence="11 12">
    <name type="scientific">Aquibium oceanicum</name>
    <dbReference type="NCBI Taxonomy" id="1670800"/>
    <lineage>
        <taxon>Bacteria</taxon>
        <taxon>Pseudomonadati</taxon>
        <taxon>Pseudomonadota</taxon>
        <taxon>Alphaproteobacteria</taxon>
        <taxon>Hyphomicrobiales</taxon>
        <taxon>Phyllobacteriaceae</taxon>
        <taxon>Aquibium</taxon>
    </lineage>
</organism>
<evidence type="ECO:0000256" key="7">
    <source>
        <dbReference type="ARBA" id="ARBA00040167"/>
    </source>
</evidence>
<dbReference type="GO" id="GO:0004852">
    <property type="term" value="F:uroporphyrinogen-III synthase activity"/>
    <property type="evidence" value="ECO:0007669"/>
    <property type="project" value="UniProtKB-UniRule"/>
</dbReference>
<evidence type="ECO:0000256" key="9">
    <source>
        <dbReference type="RuleBase" id="RU366031"/>
    </source>
</evidence>
<dbReference type="CDD" id="cd06578">
    <property type="entry name" value="HemD"/>
    <property type="match status" value="1"/>
</dbReference>
<reference evidence="12" key="1">
    <citation type="submission" date="2016-11" db="EMBL/GenBank/DDBJ databases">
        <title>Mesorhizobium oceanicum sp. nov., isolated from deep seawater in South China Sea.</title>
        <authorList>
            <person name="Fu G.-Y."/>
        </authorList>
    </citation>
    <scope>NUCLEOTIDE SEQUENCE [LARGE SCALE GENOMIC DNA]</scope>
    <source>
        <strain evidence="12">B7</strain>
    </source>
</reference>
<feature type="domain" description="Tetrapyrrole biosynthesis uroporphyrinogen III synthase" evidence="10">
    <location>
        <begin position="15"/>
        <end position="229"/>
    </location>
</feature>
<dbReference type="PANTHER" id="PTHR38042:SF1">
    <property type="entry name" value="UROPORPHYRINOGEN-III SYNTHASE, CHLOROPLASTIC"/>
    <property type="match status" value="1"/>
</dbReference>